<comment type="caution">
    <text evidence="2">The sequence shown here is derived from an EMBL/GenBank/DDBJ whole genome shotgun (WGS) entry which is preliminary data.</text>
</comment>
<dbReference type="AlphaFoldDB" id="A0A178MDF4"/>
<proteinExistence type="predicted"/>
<evidence type="ECO:0000313" key="2">
    <source>
        <dbReference type="EMBL" id="OAN46802.1"/>
    </source>
</evidence>
<dbReference type="Proteomes" id="UP000078287">
    <property type="component" value="Unassembled WGS sequence"/>
</dbReference>
<dbReference type="OrthoDB" id="9134227at2"/>
<protein>
    <recommendedName>
        <fullName evidence="1">MrfA-like Zn-binding domain-containing protein</fullName>
    </recommendedName>
</protein>
<sequence length="596" mass="66644">MTTKANGQLRRGQLLTTYGPGALFDLPRHAAIIGGLDAWPPTSALEEISEPRLARIIQHITGISHPRLYAPPAADDAPGGKPLGVGVYRFPEWFVVQENDQSSSRVRSRRLVPRRALERDRYNKLPVVATRFIAACSRGHVDDIDWRTFVHRGKTDCRQQLWLDEHGTSGDLSDLKVRCECGAERSMIEARNRAAHPLGWCSGRRPWLGLDSNEECGEPLRLLIRTASNAYFPQVLAVLSIPEPDQGIDAVVAELWNELYIVEEIGDLRLVKRKADVAQKLAAFTDVDIFAAIQRKQSGMSSPEKPPKLVELDAILAAPEGYGDDVPINEDFHVRRLPDRVWRKSKISDGIAAVYQLHRLREVLALIGFTRFEAIMPDINGEYEQEVERAQLAREPKWFPAVENRGEGIFIQLDSVAVARWLERPDVQRRLQELAGGHAQWQVHRHSKRPFPGGPYILLHTLSHLLIQSLALRCGYPMSAIRERIYADVAGQRYGILLYTGSPDASGTLGGLVQQARSLEEHLDYALRTGMFCSNDPICAQHSPSDTFEERWLLGAACHGCALVGESSCEMRNDYLDRALVVPVVGLEDAAFFAVE</sequence>
<dbReference type="InterPro" id="IPR047721">
    <property type="entry name" value="DrmB"/>
</dbReference>
<evidence type="ECO:0000313" key="3">
    <source>
        <dbReference type="Proteomes" id="UP000078287"/>
    </source>
</evidence>
<dbReference type="NCBIfam" id="NF038324">
    <property type="entry name" value="DrmB_fam"/>
    <property type="match status" value="1"/>
</dbReference>
<organism evidence="2 3">
    <name type="scientific">Chloroflexus islandicus</name>
    <dbReference type="NCBI Taxonomy" id="1707952"/>
    <lineage>
        <taxon>Bacteria</taxon>
        <taxon>Bacillati</taxon>
        <taxon>Chloroflexota</taxon>
        <taxon>Chloroflexia</taxon>
        <taxon>Chloroflexales</taxon>
        <taxon>Chloroflexineae</taxon>
        <taxon>Chloroflexaceae</taxon>
        <taxon>Chloroflexus</taxon>
    </lineage>
</organism>
<evidence type="ECO:0000259" key="1">
    <source>
        <dbReference type="Pfam" id="PF09369"/>
    </source>
</evidence>
<reference evidence="2 3" key="1">
    <citation type="submission" date="2016-04" db="EMBL/GenBank/DDBJ databases">
        <title>Chloroflexus islandicus sp. nov., a thermophilic filamentous anoxygenic phototrophic bacterium from geyser Strokkur (Iceland).</title>
        <authorList>
            <person name="Gaisin V.A."/>
            <person name="Kalashnikov A.M."/>
            <person name="Sukhacheva M.V."/>
            <person name="Grouzdev D.S."/>
            <person name="Ivanov T.M."/>
            <person name="Kuznetsov B."/>
            <person name="Gorlenko V.M."/>
        </authorList>
    </citation>
    <scope>NUCLEOTIDE SEQUENCE [LARGE SCALE GENOMIC DNA]</scope>
    <source>
        <strain evidence="3">isl-2</strain>
    </source>
</reference>
<dbReference type="InterPro" id="IPR018973">
    <property type="entry name" value="MZB"/>
</dbReference>
<name>A0A178MDF4_9CHLR</name>
<accession>A0A178MDF4</accession>
<feature type="domain" description="MrfA-like Zn-binding" evidence="1">
    <location>
        <begin position="462"/>
        <end position="561"/>
    </location>
</feature>
<dbReference type="STRING" id="1707952.A6A03_11620"/>
<dbReference type="RefSeq" id="WP_066785318.1">
    <property type="nucleotide sequence ID" value="NZ_LWQS01000042.1"/>
</dbReference>
<dbReference type="EMBL" id="LWQS01000042">
    <property type="protein sequence ID" value="OAN46802.1"/>
    <property type="molecule type" value="Genomic_DNA"/>
</dbReference>
<keyword evidence="3" id="KW-1185">Reference proteome</keyword>
<gene>
    <name evidence="2" type="ORF">A6A03_11620</name>
</gene>
<dbReference type="Pfam" id="PF09369">
    <property type="entry name" value="MZB"/>
    <property type="match status" value="1"/>
</dbReference>